<dbReference type="Pfam" id="PF08427">
    <property type="entry name" value="ARMH3_C"/>
    <property type="match status" value="2"/>
</dbReference>
<accession>A0A433QXZ3</accession>
<dbReference type="GO" id="GO:0005829">
    <property type="term" value="C:cytosol"/>
    <property type="evidence" value="ECO:0007669"/>
    <property type="project" value="TreeGrafter"/>
</dbReference>
<protein>
    <recommendedName>
        <fullName evidence="6">Armadillo-like helical domain-containing protein</fullName>
    </recommendedName>
</protein>
<keyword evidence="3" id="KW-1133">Transmembrane helix</keyword>
<dbReference type="GO" id="GO:0016020">
    <property type="term" value="C:membrane"/>
    <property type="evidence" value="ECO:0007669"/>
    <property type="project" value="UniProtKB-SubCell"/>
</dbReference>
<reference evidence="7 8" key="1">
    <citation type="journal article" date="2018" name="New Phytol.">
        <title>Phylogenomics of Endogonaceae and evolution of mycorrhizas within Mucoromycota.</title>
        <authorList>
            <person name="Chang Y."/>
            <person name="Desiro A."/>
            <person name="Na H."/>
            <person name="Sandor L."/>
            <person name="Lipzen A."/>
            <person name="Clum A."/>
            <person name="Barry K."/>
            <person name="Grigoriev I.V."/>
            <person name="Martin F.M."/>
            <person name="Stajich J.E."/>
            <person name="Smith M.E."/>
            <person name="Bonito G."/>
            <person name="Spatafora J.W."/>
        </authorList>
    </citation>
    <scope>NUCLEOTIDE SEQUENCE [LARGE SCALE GENOMIC DNA]</scope>
    <source>
        <strain evidence="7 8">AD002</strain>
    </source>
</reference>
<evidence type="ECO:0000256" key="3">
    <source>
        <dbReference type="ARBA" id="ARBA00022989"/>
    </source>
</evidence>
<dbReference type="InterPro" id="IPR013636">
    <property type="entry name" value="ARMH3_C"/>
</dbReference>
<evidence type="ECO:0000256" key="1">
    <source>
        <dbReference type="ARBA" id="ARBA00004370"/>
    </source>
</evidence>
<evidence type="ECO:0000256" key="4">
    <source>
        <dbReference type="ARBA" id="ARBA00023136"/>
    </source>
</evidence>
<evidence type="ECO:0000256" key="5">
    <source>
        <dbReference type="SAM" id="MobiDB-lite"/>
    </source>
</evidence>
<dbReference type="SMART" id="SM01158">
    <property type="entry name" value="DUF1741"/>
    <property type="match status" value="1"/>
</dbReference>
<dbReference type="PANTHER" id="PTHR13608">
    <property type="entry name" value="ARMADILLO-LIKE HELICAL DOMAIN-CONTAINING PROTEIN 3"/>
    <property type="match status" value="1"/>
</dbReference>
<dbReference type="EMBL" id="RBNJ01000411">
    <property type="protein sequence ID" value="RUS34567.1"/>
    <property type="molecule type" value="Genomic_DNA"/>
</dbReference>
<feature type="region of interest" description="Disordered" evidence="5">
    <location>
        <begin position="40"/>
        <end position="63"/>
    </location>
</feature>
<proteinExistence type="predicted"/>
<organism evidence="7 8">
    <name type="scientific">Jimgerdemannia flammicorona</name>
    <dbReference type="NCBI Taxonomy" id="994334"/>
    <lineage>
        <taxon>Eukaryota</taxon>
        <taxon>Fungi</taxon>
        <taxon>Fungi incertae sedis</taxon>
        <taxon>Mucoromycota</taxon>
        <taxon>Mucoromycotina</taxon>
        <taxon>Endogonomycetes</taxon>
        <taxon>Endogonales</taxon>
        <taxon>Endogonaceae</taxon>
        <taxon>Jimgerdemannia</taxon>
    </lineage>
</organism>
<evidence type="ECO:0000256" key="2">
    <source>
        <dbReference type="ARBA" id="ARBA00022692"/>
    </source>
</evidence>
<evidence type="ECO:0000313" key="7">
    <source>
        <dbReference type="EMBL" id="RUS34567.1"/>
    </source>
</evidence>
<dbReference type="AlphaFoldDB" id="A0A433QXZ3"/>
<comment type="caution">
    <text evidence="7">The sequence shown here is derived from an EMBL/GenBank/DDBJ whole genome shotgun (WGS) entry which is preliminary data.</text>
</comment>
<keyword evidence="4" id="KW-0472">Membrane</keyword>
<sequence>MINQHLNSPSPEASILLPFYDLVNTNKIFVNTLVRSLTITTADPTPPQPTSPTTIAPSTTSIPPPAGFDEDHSSLAAFLSLASYLFQHNNRAAPRPTAYVKLAMLVLVLLCENQAACEVFCDESVVGRSEYGAGSWNCTDGVFTKQPRPAACVILDLAISFINHNMRKKLDIDLYRELCQMELMHICSSSHLTTGGASPSSTGLSAIKRNHEYGLVMYHWSELWHSLIGLTRFVIAHSEGLKSRPEFDELVELLVGTPKLGPTGRPQRAPSTLVDMTNIRMIYTHFNPKIEEWQQQHHVQALTPANVLTIINKHYDTLELVTLDKLELSTWYSEIPAETSFFRQLLRTIVIDFAMR</sequence>
<keyword evidence="2" id="KW-0812">Transmembrane</keyword>
<keyword evidence="8" id="KW-1185">Reference proteome</keyword>
<gene>
    <name evidence="7" type="ORF">BC938DRAFT_479673</name>
</gene>
<dbReference type="PANTHER" id="PTHR13608:SF3">
    <property type="entry name" value="ARMADILLO-LIKE HELICAL DOMAIN-CONTAINING PROTEIN 3"/>
    <property type="match status" value="1"/>
</dbReference>
<name>A0A433QXZ3_9FUNG</name>
<dbReference type="InterPro" id="IPR039868">
    <property type="entry name" value="ARMD3-like"/>
</dbReference>
<feature type="compositionally biased region" description="Low complexity" evidence="5">
    <location>
        <begin position="51"/>
        <end position="61"/>
    </location>
</feature>
<comment type="subcellular location">
    <subcellularLocation>
        <location evidence="1">Membrane</location>
    </subcellularLocation>
</comment>
<evidence type="ECO:0000313" key="8">
    <source>
        <dbReference type="Proteomes" id="UP000274822"/>
    </source>
</evidence>
<evidence type="ECO:0000259" key="6">
    <source>
        <dbReference type="SMART" id="SM01158"/>
    </source>
</evidence>
<dbReference type="Proteomes" id="UP000274822">
    <property type="component" value="Unassembled WGS sequence"/>
</dbReference>
<feature type="domain" description="Armadillo-like helical" evidence="6">
    <location>
        <begin position="143"/>
        <end position="355"/>
    </location>
</feature>